<reference evidence="1" key="1">
    <citation type="submission" date="2020-05" db="EMBL/GenBank/DDBJ databases">
        <title>Large-scale comparative analyses of tick genomes elucidate their genetic diversity and vector capacities.</title>
        <authorList>
            <person name="Jia N."/>
            <person name="Wang J."/>
            <person name="Shi W."/>
            <person name="Du L."/>
            <person name="Sun Y."/>
            <person name="Zhan W."/>
            <person name="Jiang J."/>
            <person name="Wang Q."/>
            <person name="Zhang B."/>
            <person name="Ji P."/>
            <person name="Sakyi L.B."/>
            <person name="Cui X."/>
            <person name="Yuan T."/>
            <person name="Jiang B."/>
            <person name="Yang W."/>
            <person name="Lam T.T.-Y."/>
            <person name="Chang Q."/>
            <person name="Ding S."/>
            <person name="Wang X."/>
            <person name="Zhu J."/>
            <person name="Ruan X."/>
            <person name="Zhao L."/>
            <person name="Wei J."/>
            <person name="Que T."/>
            <person name="Du C."/>
            <person name="Cheng J."/>
            <person name="Dai P."/>
            <person name="Han X."/>
            <person name="Huang E."/>
            <person name="Gao Y."/>
            <person name="Liu J."/>
            <person name="Shao H."/>
            <person name="Ye R."/>
            <person name="Li L."/>
            <person name="Wei W."/>
            <person name="Wang X."/>
            <person name="Wang C."/>
            <person name="Yang T."/>
            <person name="Huo Q."/>
            <person name="Li W."/>
            <person name="Guo W."/>
            <person name="Chen H."/>
            <person name="Zhou L."/>
            <person name="Ni X."/>
            <person name="Tian J."/>
            <person name="Zhou Y."/>
            <person name="Sheng Y."/>
            <person name="Liu T."/>
            <person name="Pan Y."/>
            <person name="Xia L."/>
            <person name="Li J."/>
            <person name="Zhao F."/>
            <person name="Cao W."/>
        </authorList>
    </citation>
    <scope>NUCLEOTIDE SEQUENCE</scope>
    <source>
        <strain evidence="1">Dsil-2018</strain>
    </source>
</reference>
<sequence length="539" mass="57389">MASQELKHGPDSNTESEIPATLTPDSPDSMPIDNEILFKLVECRSRKRNANSKMAASTSTGRPTLQNAAAHAAALHGGPPCKPGPIWKLKPLPRLHPEDIAIIRKPWVTPALKDVYKHGELGAAFAAYLGTQAPASLSLLPSWEPNLLVAGTRDPHVADKLPRELAHINKLGNSNVAAHTFVGKVVPRFVHNSEVILLRACKRIIRACGPCGTVGHRAHTCPCPDNEKCGLCGQPVPTTKVVNAPHECTPSSAVCGQAHVTNSRDCTGKFRQHEVPDHKAKRPKTRATRRPNNPPSHPTSEANGGAPRGANPADPKTLSPPPPSVTSAHQEEDGTPTPPPGGKGTRHFTALNTDGAWASTSQHGKQQFRNGAALPAPVKLKPPTEAVTSSLEDLFKAAPATCNRLFVPTTIMLVERHRFKKRLQQPGEPAIAATTCRCSNPVSPLNQTLVQKCESGRTCAIAGRDQLITGNASDAEGRFVVQRIPEDSLQSASTLTSTVPMAGDSHASMAIVAEPHDNPAEHPGLLDTAEKLDDQAANK</sequence>
<dbReference type="EMBL" id="CM023472">
    <property type="protein sequence ID" value="KAH7958426.1"/>
    <property type="molecule type" value="Genomic_DNA"/>
</dbReference>
<keyword evidence="2" id="KW-1185">Reference proteome</keyword>
<evidence type="ECO:0000313" key="1">
    <source>
        <dbReference type="EMBL" id="KAH7958426.1"/>
    </source>
</evidence>
<protein>
    <submittedName>
        <fullName evidence="1">Uncharacterized protein</fullName>
    </submittedName>
</protein>
<name>A0ACB8D238_DERSI</name>
<comment type="caution">
    <text evidence="1">The sequence shown here is derived from an EMBL/GenBank/DDBJ whole genome shotgun (WGS) entry which is preliminary data.</text>
</comment>
<proteinExistence type="predicted"/>
<evidence type="ECO:0000313" key="2">
    <source>
        <dbReference type="Proteomes" id="UP000821865"/>
    </source>
</evidence>
<dbReference type="Proteomes" id="UP000821865">
    <property type="component" value="Chromosome 3"/>
</dbReference>
<organism evidence="1 2">
    <name type="scientific">Dermacentor silvarum</name>
    <name type="common">Tick</name>
    <dbReference type="NCBI Taxonomy" id="543639"/>
    <lineage>
        <taxon>Eukaryota</taxon>
        <taxon>Metazoa</taxon>
        <taxon>Ecdysozoa</taxon>
        <taxon>Arthropoda</taxon>
        <taxon>Chelicerata</taxon>
        <taxon>Arachnida</taxon>
        <taxon>Acari</taxon>
        <taxon>Parasitiformes</taxon>
        <taxon>Ixodida</taxon>
        <taxon>Ixodoidea</taxon>
        <taxon>Ixodidae</taxon>
        <taxon>Rhipicephalinae</taxon>
        <taxon>Dermacentor</taxon>
    </lineage>
</organism>
<gene>
    <name evidence="1" type="ORF">HPB49_001612</name>
</gene>
<accession>A0ACB8D238</accession>